<dbReference type="Proteomes" id="UP001161409">
    <property type="component" value="Unassembled WGS sequence"/>
</dbReference>
<evidence type="ECO:0000313" key="4">
    <source>
        <dbReference type="Proteomes" id="UP001161409"/>
    </source>
</evidence>
<dbReference type="EMBL" id="BSNF01000008">
    <property type="protein sequence ID" value="GLQ07233.1"/>
    <property type="molecule type" value="Genomic_DNA"/>
</dbReference>
<keyword evidence="1" id="KW-0175">Coiled coil</keyword>
<feature type="coiled-coil region" evidence="1">
    <location>
        <begin position="41"/>
        <end position="75"/>
    </location>
</feature>
<dbReference type="RefSeq" id="WP_169561291.1">
    <property type="nucleotide sequence ID" value="NZ_BSNF01000008.1"/>
</dbReference>
<gene>
    <name evidence="3" type="ORF">GCM10007924_24540</name>
</gene>
<evidence type="ECO:0000256" key="2">
    <source>
        <dbReference type="SAM" id="Phobius"/>
    </source>
</evidence>
<protein>
    <recommendedName>
        <fullName evidence="5">Septum formation initiator</fullName>
    </recommendedName>
</protein>
<evidence type="ECO:0008006" key="5">
    <source>
        <dbReference type="Google" id="ProtNLM"/>
    </source>
</evidence>
<reference evidence="3" key="1">
    <citation type="journal article" date="2014" name="Int. J. Syst. Evol. Microbiol.">
        <title>Complete genome of a new Firmicutes species belonging to the dominant human colonic microbiota ('Ruminococcus bicirculans') reveals two chromosomes and a selective capacity to utilize plant glucans.</title>
        <authorList>
            <consortium name="NISC Comparative Sequencing Program"/>
            <person name="Wegmann U."/>
            <person name="Louis P."/>
            <person name="Goesmann A."/>
            <person name="Henrissat B."/>
            <person name="Duncan S.H."/>
            <person name="Flint H.J."/>
        </authorList>
    </citation>
    <scope>NUCLEOTIDE SEQUENCE</scope>
    <source>
        <strain evidence="3">NBRC 103408</strain>
    </source>
</reference>
<keyword evidence="4" id="KW-1185">Reference proteome</keyword>
<evidence type="ECO:0000256" key="1">
    <source>
        <dbReference type="SAM" id="Coils"/>
    </source>
</evidence>
<comment type="caution">
    <text evidence="3">The sequence shown here is derived from an EMBL/GenBank/DDBJ whole genome shotgun (WGS) entry which is preliminary data.</text>
</comment>
<name>A0ABQ5U7Q8_9PROT</name>
<accession>A0ABQ5U7Q8</accession>
<keyword evidence="2" id="KW-0812">Transmembrane</keyword>
<proteinExistence type="predicted"/>
<evidence type="ECO:0000313" key="3">
    <source>
        <dbReference type="EMBL" id="GLQ07233.1"/>
    </source>
</evidence>
<keyword evidence="2" id="KW-0472">Membrane</keyword>
<reference evidence="3" key="2">
    <citation type="submission" date="2023-01" db="EMBL/GenBank/DDBJ databases">
        <title>Draft genome sequence of Sneathiella chinensis strain NBRC 103408.</title>
        <authorList>
            <person name="Sun Q."/>
            <person name="Mori K."/>
        </authorList>
    </citation>
    <scope>NUCLEOTIDE SEQUENCE</scope>
    <source>
        <strain evidence="3">NBRC 103408</strain>
    </source>
</reference>
<dbReference type="Pfam" id="PF04977">
    <property type="entry name" value="DivIC"/>
    <property type="match status" value="1"/>
</dbReference>
<feature type="transmembrane region" description="Helical" evidence="2">
    <location>
        <begin position="12"/>
        <end position="32"/>
    </location>
</feature>
<dbReference type="InterPro" id="IPR007060">
    <property type="entry name" value="FtsL/DivIC"/>
</dbReference>
<sequence>MSIRYEIRKRVKAGAAPILGLLAISYFSYHLVEGDRGLFAYLKLQHEIEKAEAEYQLTEIEKKRLETQVNLLRAENLDLDMLEERARHVLGLAHPDEIVIYKDK</sequence>
<organism evidence="3 4">
    <name type="scientific">Sneathiella chinensis</name>
    <dbReference type="NCBI Taxonomy" id="349750"/>
    <lineage>
        <taxon>Bacteria</taxon>
        <taxon>Pseudomonadati</taxon>
        <taxon>Pseudomonadota</taxon>
        <taxon>Alphaproteobacteria</taxon>
        <taxon>Sneathiellales</taxon>
        <taxon>Sneathiellaceae</taxon>
        <taxon>Sneathiella</taxon>
    </lineage>
</organism>
<keyword evidence="2" id="KW-1133">Transmembrane helix</keyword>